<feature type="non-terminal residue" evidence="1">
    <location>
        <position position="62"/>
    </location>
</feature>
<feature type="non-terminal residue" evidence="1">
    <location>
        <position position="1"/>
    </location>
</feature>
<evidence type="ECO:0000313" key="1">
    <source>
        <dbReference type="EMBL" id="CDW32924.1"/>
    </source>
</evidence>
<organism evidence="1">
    <name type="scientific">Lepeophtheirus salmonis</name>
    <name type="common">Salmon louse</name>
    <name type="synonym">Caligus salmonis</name>
    <dbReference type="NCBI Taxonomy" id="72036"/>
    <lineage>
        <taxon>Eukaryota</taxon>
        <taxon>Metazoa</taxon>
        <taxon>Ecdysozoa</taxon>
        <taxon>Arthropoda</taxon>
        <taxon>Crustacea</taxon>
        <taxon>Multicrustacea</taxon>
        <taxon>Hexanauplia</taxon>
        <taxon>Copepoda</taxon>
        <taxon>Siphonostomatoida</taxon>
        <taxon>Caligidae</taxon>
        <taxon>Lepeophtheirus</taxon>
    </lineage>
</organism>
<dbReference type="AlphaFoldDB" id="A0A0K2U3Q9"/>
<proteinExistence type="predicted"/>
<dbReference type="EMBL" id="HACA01015563">
    <property type="protein sequence ID" value="CDW32924.1"/>
    <property type="molecule type" value="Transcribed_RNA"/>
</dbReference>
<accession>A0A0K2U3Q9</accession>
<sequence length="62" mass="7362">PSKNTFFKIFEKKIHRNLGRAILQLLQYHKKIVVADLTNVIHHFVIVIHFSIVKSLTNWPRL</sequence>
<name>A0A0K2U3Q9_LEPSM</name>
<protein>
    <submittedName>
        <fullName evidence="1">Uncharacterized protein</fullName>
    </submittedName>
</protein>
<reference evidence="1" key="1">
    <citation type="submission" date="2014-05" db="EMBL/GenBank/DDBJ databases">
        <authorList>
            <person name="Chronopoulou M."/>
        </authorList>
    </citation>
    <scope>NUCLEOTIDE SEQUENCE</scope>
    <source>
        <tissue evidence="1">Whole organism</tissue>
    </source>
</reference>